<keyword evidence="2" id="KW-1133">Transmembrane helix</keyword>
<dbReference type="RefSeq" id="WP_265991446.1">
    <property type="nucleotide sequence ID" value="NZ_CP110973.1"/>
</dbReference>
<reference evidence="4" key="1">
    <citation type="journal article" date="2019" name="Int. J. Syst. Evol. Microbiol.">
        <title>The Global Catalogue of Microorganisms (GCM) 10K type strain sequencing project: providing services to taxonomists for standard genome sequencing and annotation.</title>
        <authorList>
            <consortium name="The Broad Institute Genomics Platform"/>
            <consortium name="The Broad Institute Genome Sequencing Center for Infectious Disease"/>
            <person name="Wu L."/>
            <person name="Ma J."/>
        </authorList>
    </citation>
    <scope>NUCLEOTIDE SEQUENCE [LARGE SCALE GENOMIC DNA]</scope>
    <source>
        <strain evidence="4">CCUG 55608</strain>
    </source>
</reference>
<organism evidence="3 4">
    <name type="scientific">Larkinella insperata</name>
    <dbReference type="NCBI Taxonomy" id="332158"/>
    <lineage>
        <taxon>Bacteria</taxon>
        <taxon>Pseudomonadati</taxon>
        <taxon>Bacteroidota</taxon>
        <taxon>Cytophagia</taxon>
        <taxon>Cytophagales</taxon>
        <taxon>Spirosomataceae</taxon>
        <taxon>Larkinella</taxon>
    </lineage>
</organism>
<evidence type="ECO:0000256" key="2">
    <source>
        <dbReference type="SAM" id="Phobius"/>
    </source>
</evidence>
<dbReference type="EMBL" id="JBHTLP010000011">
    <property type="protein sequence ID" value="MFD1143476.1"/>
    <property type="molecule type" value="Genomic_DNA"/>
</dbReference>
<proteinExistence type="predicted"/>
<protein>
    <submittedName>
        <fullName evidence="3">Uncharacterized protein</fullName>
    </submittedName>
</protein>
<feature type="transmembrane region" description="Helical" evidence="2">
    <location>
        <begin position="29"/>
        <end position="50"/>
    </location>
</feature>
<evidence type="ECO:0000313" key="3">
    <source>
        <dbReference type="EMBL" id="MFD1143476.1"/>
    </source>
</evidence>
<feature type="region of interest" description="Disordered" evidence="1">
    <location>
        <begin position="60"/>
        <end position="84"/>
    </location>
</feature>
<comment type="caution">
    <text evidence="3">The sequence shown here is derived from an EMBL/GenBank/DDBJ whole genome shotgun (WGS) entry which is preliminary data.</text>
</comment>
<dbReference type="Proteomes" id="UP001597116">
    <property type="component" value="Unassembled WGS sequence"/>
</dbReference>
<feature type="compositionally biased region" description="Polar residues" evidence="1">
    <location>
        <begin position="62"/>
        <end position="78"/>
    </location>
</feature>
<evidence type="ECO:0000256" key="1">
    <source>
        <dbReference type="SAM" id="MobiDB-lite"/>
    </source>
</evidence>
<gene>
    <name evidence="3" type="ORF">ACFQ4C_20285</name>
</gene>
<evidence type="ECO:0000313" key="4">
    <source>
        <dbReference type="Proteomes" id="UP001597116"/>
    </source>
</evidence>
<name>A0ABW3QKD8_9BACT</name>
<sequence length="84" mass="8869">MKKYIILMVSLATVFAVATLTSTGFLSTLFGALTIALAACSGMLLSHALVDAYYNPIRKEPTATSKTTPFPLQTQGLSKASALK</sequence>
<accession>A0ABW3QKD8</accession>
<keyword evidence="4" id="KW-1185">Reference proteome</keyword>
<keyword evidence="2" id="KW-0472">Membrane</keyword>
<keyword evidence="2" id="KW-0812">Transmembrane</keyword>